<keyword evidence="8" id="KW-0378">Hydrolase</keyword>
<evidence type="ECO:0000256" key="15">
    <source>
        <dbReference type="RuleBase" id="RU004016"/>
    </source>
</evidence>
<keyword evidence="6" id="KW-0645">Protease</keyword>
<evidence type="ECO:0000256" key="3">
    <source>
        <dbReference type="ARBA" id="ARBA00007164"/>
    </source>
</evidence>
<dbReference type="EC" id="3.4.16.4" evidence="4"/>
<evidence type="ECO:0000256" key="5">
    <source>
        <dbReference type="ARBA" id="ARBA00022645"/>
    </source>
</evidence>
<dbReference type="Pfam" id="PF00768">
    <property type="entry name" value="Peptidase_S11"/>
    <property type="match status" value="1"/>
</dbReference>
<dbReference type="UniPathway" id="UPA00219"/>
<comment type="catalytic activity">
    <reaction evidence="12">
        <text>Preferential cleavage: (Ac)2-L-Lys-D-Ala-|-D-Ala. Also transpeptidation of peptidyl-alanyl moieties that are N-acyl substituents of D-alanine.</text>
        <dbReference type="EC" id="3.4.16.4"/>
    </reaction>
</comment>
<dbReference type="GO" id="GO:0006508">
    <property type="term" value="P:proteolysis"/>
    <property type="evidence" value="ECO:0007669"/>
    <property type="project" value="UniProtKB-KW"/>
</dbReference>
<keyword evidence="19" id="KW-1185">Reference proteome</keyword>
<evidence type="ECO:0000313" key="19">
    <source>
        <dbReference type="Proteomes" id="UP000190625"/>
    </source>
</evidence>
<dbReference type="GO" id="GO:0009252">
    <property type="term" value="P:peptidoglycan biosynthetic process"/>
    <property type="evidence" value="ECO:0007669"/>
    <property type="project" value="UniProtKB-UniPathway"/>
</dbReference>
<evidence type="ECO:0000256" key="1">
    <source>
        <dbReference type="ARBA" id="ARBA00003217"/>
    </source>
</evidence>
<keyword evidence="11" id="KW-0961">Cell wall biogenesis/degradation</keyword>
<dbReference type="Gene3D" id="2.60.410.10">
    <property type="entry name" value="D-Ala-D-Ala carboxypeptidase, C-terminal domain"/>
    <property type="match status" value="1"/>
</dbReference>
<dbReference type="PANTHER" id="PTHR21581:SF33">
    <property type="entry name" value="D-ALANYL-D-ALANINE CARBOXYPEPTIDASE DACB"/>
    <property type="match status" value="1"/>
</dbReference>
<dbReference type="InterPro" id="IPR015956">
    <property type="entry name" value="Peniciliin-bd_prot_C_sf"/>
</dbReference>
<feature type="domain" description="Peptidase S11 D-Ala-D-Ala carboxypeptidase A C-terminal" evidence="17">
    <location>
        <begin position="269"/>
        <end position="359"/>
    </location>
</feature>
<evidence type="ECO:0000256" key="13">
    <source>
        <dbReference type="PIRSR" id="PIRSR618044-1"/>
    </source>
</evidence>
<name>A0A1T4M8F6_9FIRM</name>
<evidence type="ECO:0000256" key="8">
    <source>
        <dbReference type="ARBA" id="ARBA00022801"/>
    </source>
</evidence>
<dbReference type="InterPro" id="IPR037167">
    <property type="entry name" value="Peptidase_S11_C_sf"/>
</dbReference>
<evidence type="ECO:0000256" key="4">
    <source>
        <dbReference type="ARBA" id="ARBA00012448"/>
    </source>
</evidence>
<sequence length="374" mass="41647">MKLIQRQKLSALLIILAILMVNNVALAKPSVTARAAILIDAETGEVLYAKNPHQKRAPASTTKIMTGILGIENGNLNGEVKASRRAAYEGGSSIWLAEGEVLILEDLLYGLLLNSGNDAAVAIAEHIGGSVEKFAHMMNRKAKEIGALDTTFQNPNGLPQKGHLTTAYDLAMIARYALQNETFARIVDTTRKKISWQERKHGRSLLNTNRLLRRFDEVDGVKTGYTRAAGRCLVSSATRNGRQVISVVLKSAQMWHDSMKLLNYGLDNFRRIEVVNQGEEIYSLNLEEIDNRELKLKVAQKFVVVAFNNDEITLKKEISIKRNLKLPIAQNEQVGKVAFYIDGEKKGTIPLLAKEAIVPESRLDKFWQWLTTLG</sequence>
<dbReference type="InterPro" id="IPR012907">
    <property type="entry name" value="Peptidase_S11_C"/>
</dbReference>
<evidence type="ECO:0000259" key="17">
    <source>
        <dbReference type="SMART" id="SM00936"/>
    </source>
</evidence>
<evidence type="ECO:0000256" key="7">
    <source>
        <dbReference type="ARBA" id="ARBA00022729"/>
    </source>
</evidence>
<proteinExistence type="inferred from homology"/>
<evidence type="ECO:0000256" key="12">
    <source>
        <dbReference type="ARBA" id="ARBA00034000"/>
    </source>
</evidence>
<dbReference type="PANTHER" id="PTHR21581">
    <property type="entry name" value="D-ALANYL-D-ALANINE CARBOXYPEPTIDASE"/>
    <property type="match status" value="1"/>
</dbReference>
<organism evidence="18 19">
    <name type="scientific">Selenihalanaerobacter shriftii</name>
    <dbReference type="NCBI Taxonomy" id="142842"/>
    <lineage>
        <taxon>Bacteria</taxon>
        <taxon>Bacillati</taxon>
        <taxon>Bacillota</taxon>
        <taxon>Clostridia</taxon>
        <taxon>Halanaerobiales</taxon>
        <taxon>Halobacteroidaceae</taxon>
        <taxon>Selenihalanaerobacter</taxon>
    </lineage>
</organism>
<feature type="binding site" evidence="14">
    <location>
        <position position="222"/>
    </location>
    <ligand>
        <name>substrate</name>
    </ligand>
</feature>
<dbReference type="Gene3D" id="3.40.710.10">
    <property type="entry name" value="DD-peptidase/beta-lactamase superfamily"/>
    <property type="match status" value="1"/>
</dbReference>
<evidence type="ECO:0000256" key="14">
    <source>
        <dbReference type="PIRSR" id="PIRSR618044-2"/>
    </source>
</evidence>
<dbReference type="Pfam" id="PF07943">
    <property type="entry name" value="PBP5_C"/>
    <property type="match status" value="1"/>
</dbReference>
<dbReference type="InterPro" id="IPR012338">
    <property type="entry name" value="Beta-lactam/transpept-like"/>
</dbReference>
<feature type="chain" id="PRO_5010539559" description="serine-type D-Ala-D-Ala carboxypeptidase" evidence="16">
    <location>
        <begin position="28"/>
        <end position="374"/>
    </location>
</feature>
<dbReference type="SUPFAM" id="SSF69189">
    <property type="entry name" value="Penicillin-binding protein associated domain"/>
    <property type="match status" value="1"/>
</dbReference>
<dbReference type="EMBL" id="FUWM01000010">
    <property type="protein sequence ID" value="SJZ63068.1"/>
    <property type="molecule type" value="Genomic_DNA"/>
</dbReference>
<keyword evidence="9" id="KW-0133">Cell shape</keyword>
<dbReference type="InterPro" id="IPR001967">
    <property type="entry name" value="Peptidase_S11_N"/>
</dbReference>
<evidence type="ECO:0000256" key="11">
    <source>
        <dbReference type="ARBA" id="ARBA00023316"/>
    </source>
</evidence>
<feature type="active site" description="Acyl-ester intermediate" evidence="13">
    <location>
        <position position="60"/>
    </location>
</feature>
<evidence type="ECO:0000256" key="2">
    <source>
        <dbReference type="ARBA" id="ARBA00004752"/>
    </source>
</evidence>
<feature type="active site" evidence="13">
    <location>
        <position position="115"/>
    </location>
</feature>
<dbReference type="SMART" id="SM00936">
    <property type="entry name" value="PBP5_C"/>
    <property type="match status" value="1"/>
</dbReference>
<dbReference type="GO" id="GO:0009002">
    <property type="term" value="F:serine-type D-Ala-D-Ala carboxypeptidase activity"/>
    <property type="evidence" value="ECO:0007669"/>
    <property type="project" value="UniProtKB-EC"/>
</dbReference>
<evidence type="ECO:0000256" key="10">
    <source>
        <dbReference type="ARBA" id="ARBA00022984"/>
    </source>
</evidence>
<dbReference type="AlphaFoldDB" id="A0A1T4M8F6"/>
<dbReference type="SUPFAM" id="SSF56601">
    <property type="entry name" value="beta-lactamase/transpeptidase-like"/>
    <property type="match status" value="1"/>
</dbReference>
<evidence type="ECO:0000313" key="18">
    <source>
        <dbReference type="EMBL" id="SJZ63068.1"/>
    </source>
</evidence>
<dbReference type="RefSeq" id="WP_078809856.1">
    <property type="nucleotide sequence ID" value="NZ_FUWM01000010.1"/>
</dbReference>
<comment type="pathway">
    <text evidence="2">Cell wall biogenesis; peptidoglycan biosynthesis.</text>
</comment>
<keyword evidence="10" id="KW-0573">Peptidoglycan synthesis</keyword>
<dbReference type="GO" id="GO:0071555">
    <property type="term" value="P:cell wall organization"/>
    <property type="evidence" value="ECO:0007669"/>
    <property type="project" value="UniProtKB-KW"/>
</dbReference>
<gene>
    <name evidence="18" type="ORF">SAMN02745118_01377</name>
</gene>
<feature type="active site" description="Proton acceptor" evidence="13">
    <location>
        <position position="63"/>
    </location>
</feature>
<comment type="similarity">
    <text evidence="3 15">Belongs to the peptidase S11 family.</text>
</comment>
<dbReference type="GO" id="GO:0008360">
    <property type="term" value="P:regulation of cell shape"/>
    <property type="evidence" value="ECO:0007669"/>
    <property type="project" value="UniProtKB-KW"/>
</dbReference>
<dbReference type="STRING" id="142842.SAMN02745118_01377"/>
<dbReference type="OrthoDB" id="9791132at2"/>
<keyword evidence="7 16" id="KW-0732">Signal</keyword>
<evidence type="ECO:0000256" key="16">
    <source>
        <dbReference type="SAM" id="SignalP"/>
    </source>
</evidence>
<feature type="signal peptide" evidence="16">
    <location>
        <begin position="1"/>
        <end position="27"/>
    </location>
</feature>
<dbReference type="InterPro" id="IPR018044">
    <property type="entry name" value="Peptidase_S11"/>
</dbReference>
<comment type="function">
    <text evidence="1">Removes C-terminal D-alanyl residues from sugar-peptide cell wall precursors.</text>
</comment>
<accession>A0A1T4M8F6</accession>
<dbReference type="PRINTS" id="PR00725">
    <property type="entry name" value="DADACBPTASE1"/>
</dbReference>
<protein>
    <recommendedName>
        <fullName evidence="4">serine-type D-Ala-D-Ala carboxypeptidase</fullName>
        <ecNumber evidence="4">3.4.16.4</ecNumber>
    </recommendedName>
</protein>
<reference evidence="19" key="1">
    <citation type="submission" date="2017-02" db="EMBL/GenBank/DDBJ databases">
        <authorList>
            <person name="Varghese N."/>
            <person name="Submissions S."/>
        </authorList>
    </citation>
    <scope>NUCLEOTIDE SEQUENCE [LARGE SCALE GENOMIC DNA]</scope>
    <source>
        <strain evidence="19">ATCC BAA-73</strain>
    </source>
</reference>
<evidence type="ECO:0000256" key="9">
    <source>
        <dbReference type="ARBA" id="ARBA00022960"/>
    </source>
</evidence>
<evidence type="ECO:0000256" key="6">
    <source>
        <dbReference type="ARBA" id="ARBA00022670"/>
    </source>
</evidence>
<keyword evidence="5 18" id="KW-0121">Carboxypeptidase</keyword>
<dbReference type="Proteomes" id="UP000190625">
    <property type="component" value="Unassembled WGS sequence"/>
</dbReference>